<keyword evidence="2" id="KW-1185">Reference proteome</keyword>
<dbReference type="AlphaFoldDB" id="A0A840RFS1"/>
<reference evidence="1 2" key="1">
    <citation type="submission" date="2020-08" db="EMBL/GenBank/DDBJ databases">
        <title>Genomic Encyclopedia of Type Strains, Phase IV (KMG-IV): sequencing the most valuable type-strain genomes for metagenomic binning, comparative biology and taxonomic classification.</title>
        <authorList>
            <person name="Goeker M."/>
        </authorList>
    </citation>
    <scope>NUCLEOTIDE SEQUENCE [LARGE SCALE GENOMIC DNA]</scope>
    <source>
        <strain evidence="1 2">DSM 18233</strain>
    </source>
</reference>
<accession>A0A840RFS1</accession>
<dbReference type="Proteomes" id="UP000543030">
    <property type="component" value="Unassembled WGS sequence"/>
</dbReference>
<organism evidence="1 2">
    <name type="scientific">Silvimonas terrae</name>
    <dbReference type="NCBI Taxonomy" id="300266"/>
    <lineage>
        <taxon>Bacteria</taxon>
        <taxon>Pseudomonadati</taxon>
        <taxon>Pseudomonadota</taxon>
        <taxon>Betaproteobacteria</taxon>
        <taxon>Neisseriales</taxon>
        <taxon>Chitinibacteraceae</taxon>
        <taxon>Silvimonas</taxon>
    </lineage>
</organism>
<sequence length="41" mass="4490">MMFLLPVLALAAIKGVVDVYPAVLLISMHFTLQGSMKSVRQ</sequence>
<protein>
    <submittedName>
        <fullName evidence="1">Uncharacterized protein</fullName>
    </submittedName>
</protein>
<gene>
    <name evidence="1" type="ORF">HNQ50_001886</name>
</gene>
<proteinExistence type="predicted"/>
<evidence type="ECO:0000313" key="2">
    <source>
        <dbReference type="Proteomes" id="UP000543030"/>
    </source>
</evidence>
<evidence type="ECO:0000313" key="1">
    <source>
        <dbReference type="EMBL" id="MBB5191163.1"/>
    </source>
</evidence>
<comment type="caution">
    <text evidence="1">The sequence shown here is derived from an EMBL/GenBank/DDBJ whole genome shotgun (WGS) entry which is preliminary data.</text>
</comment>
<dbReference type="EMBL" id="JACHHN010000003">
    <property type="protein sequence ID" value="MBB5191163.1"/>
    <property type="molecule type" value="Genomic_DNA"/>
</dbReference>
<dbReference type="RefSeq" id="WP_281386161.1">
    <property type="nucleotide sequence ID" value="NZ_JACHHN010000003.1"/>
</dbReference>
<name>A0A840RFS1_9NEIS</name>